<dbReference type="InterPro" id="IPR036259">
    <property type="entry name" value="MFS_trans_sf"/>
</dbReference>
<comment type="subcellular location">
    <subcellularLocation>
        <location evidence="1">Membrane</location>
    </subcellularLocation>
</comment>
<dbReference type="Pfam" id="PF00083">
    <property type="entry name" value="Sugar_tr"/>
    <property type="match status" value="1"/>
</dbReference>
<accession>A0ABD0YKV5</accession>
<feature type="transmembrane region" description="Helical" evidence="5">
    <location>
        <begin position="62"/>
        <end position="89"/>
    </location>
</feature>
<keyword evidence="3 5" id="KW-1133">Transmembrane helix</keyword>
<dbReference type="SUPFAM" id="SSF103473">
    <property type="entry name" value="MFS general substrate transporter"/>
    <property type="match status" value="1"/>
</dbReference>
<dbReference type="GO" id="GO:0016020">
    <property type="term" value="C:membrane"/>
    <property type="evidence" value="ECO:0007669"/>
    <property type="project" value="UniProtKB-SubCell"/>
</dbReference>
<keyword evidence="4 5" id="KW-0472">Membrane</keyword>
<feature type="transmembrane region" description="Helical" evidence="5">
    <location>
        <begin position="104"/>
        <end position="128"/>
    </location>
</feature>
<evidence type="ECO:0000313" key="7">
    <source>
        <dbReference type="Proteomes" id="UP001558652"/>
    </source>
</evidence>
<dbReference type="PANTHER" id="PTHR48021">
    <property type="match status" value="1"/>
</dbReference>
<feature type="transmembrane region" description="Helical" evidence="5">
    <location>
        <begin position="140"/>
        <end position="160"/>
    </location>
</feature>
<comment type="caution">
    <text evidence="6">The sequence shown here is derived from an EMBL/GenBank/DDBJ whole genome shotgun (WGS) entry which is preliminary data.</text>
</comment>
<dbReference type="PANTHER" id="PTHR48021:SF46">
    <property type="entry name" value="MAJOR FACILITATOR SUPERFAMILY (MFS) PROFILE DOMAIN-CONTAINING PROTEIN"/>
    <property type="match status" value="1"/>
</dbReference>
<reference evidence="6 7" key="1">
    <citation type="submission" date="2024-07" db="EMBL/GenBank/DDBJ databases">
        <title>Chromosome-level genome assembly of the water stick insect Ranatra chinensis (Heteroptera: Nepidae).</title>
        <authorList>
            <person name="Liu X."/>
        </authorList>
    </citation>
    <scope>NUCLEOTIDE SEQUENCE [LARGE SCALE GENOMIC DNA]</scope>
    <source>
        <strain evidence="6">Cailab_2021Rc</strain>
        <tissue evidence="6">Muscle</tissue>
    </source>
</reference>
<evidence type="ECO:0000256" key="3">
    <source>
        <dbReference type="ARBA" id="ARBA00022989"/>
    </source>
</evidence>
<evidence type="ECO:0000256" key="1">
    <source>
        <dbReference type="ARBA" id="ARBA00004370"/>
    </source>
</evidence>
<evidence type="ECO:0000256" key="5">
    <source>
        <dbReference type="SAM" id="Phobius"/>
    </source>
</evidence>
<dbReference type="InterPro" id="IPR005828">
    <property type="entry name" value="MFS_sugar_transport-like"/>
</dbReference>
<organism evidence="6 7">
    <name type="scientific">Ranatra chinensis</name>
    <dbReference type="NCBI Taxonomy" id="642074"/>
    <lineage>
        <taxon>Eukaryota</taxon>
        <taxon>Metazoa</taxon>
        <taxon>Ecdysozoa</taxon>
        <taxon>Arthropoda</taxon>
        <taxon>Hexapoda</taxon>
        <taxon>Insecta</taxon>
        <taxon>Pterygota</taxon>
        <taxon>Neoptera</taxon>
        <taxon>Paraneoptera</taxon>
        <taxon>Hemiptera</taxon>
        <taxon>Heteroptera</taxon>
        <taxon>Panheteroptera</taxon>
        <taxon>Nepomorpha</taxon>
        <taxon>Nepidae</taxon>
        <taxon>Ranatrinae</taxon>
        <taxon>Ranatra</taxon>
    </lineage>
</organism>
<keyword evidence="2 5" id="KW-0812">Transmembrane</keyword>
<proteinExistence type="predicted"/>
<dbReference type="Proteomes" id="UP001558652">
    <property type="component" value="Unassembled WGS sequence"/>
</dbReference>
<evidence type="ECO:0000313" key="6">
    <source>
        <dbReference type="EMBL" id="KAL1131829.1"/>
    </source>
</evidence>
<dbReference type="Gene3D" id="1.20.1250.20">
    <property type="entry name" value="MFS general substrate transporter like domains"/>
    <property type="match status" value="2"/>
</dbReference>
<dbReference type="EMBL" id="JBFDAA010000006">
    <property type="protein sequence ID" value="KAL1131829.1"/>
    <property type="molecule type" value="Genomic_DNA"/>
</dbReference>
<keyword evidence="7" id="KW-1185">Reference proteome</keyword>
<protein>
    <recommendedName>
        <fullName evidence="8">Major facilitator superfamily (MFS) profile domain-containing protein</fullName>
    </recommendedName>
</protein>
<name>A0ABD0YKV5_9HEMI</name>
<evidence type="ECO:0000256" key="4">
    <source>
        <dbReference type="ARBA" id="ARBA00023136"/>
    </source>
</evidence>
<evidence type="ECO:0000256" key="2">
    <source>
        <dbReference type="ARBA" id="ARBA00022692"/>
    </source>
</evidence>
<sequence>MKGREGSARNSLAKYRAVRREDARSGSPLDDELKGMVATVERDMQQRGRLVDLFLSRSSRRALLIVSLLALFQRLSAIATGVASVYYYMERFHSEDVDLDSIRWIPYACLLLYGVTYSLGIGFLPSTLVAELFPTNIKSYAGSVSAIMLAVTSFCVNKAYQAVADAWGVHVMFWIFTINSICCALFVVFFVFETKGKTFAEIQDVLHNKD</sequence>
<dbReference type="AlphaFoldDB" id="A0ABD0YKV5"/>
<dbReference type="InterPro" id="IPR050549">
    <property type="entry name" value="MFS_Trehalose_Transporter"/>
</dbReference>
<evidence type="ECO:0008006" key="8">
    <source>
        <dbReference type="Google" id="ProtNLM"/>
    </source>
</evidence>
<gene>
    <name evidence="6" type="ORF">AAG570_011441</name>
</gene>
<feature type="transmembrane region" description="Helical" evidence="5">
    <location>
        <begin position="172"/>
        <end position="192"/>
    </location>
</feature>